<evidence type="ECO:0000256" key="2">
    <source>
        <dbReference type="ARBA" id="ARBA00022741"/>
    </source>
</evidence>
<dbReference type="GO" id="GO:0004674">
    <property type="term" value="F:protein serine/threonine kinase activity"/>
    <property type="evidence" value="ECO:0000318"/>
    <property type="project" value="GO_Central"/>
</dbReference>
<dbReference type="RefSeq" id="XP_035683225.1">
    <property type="nucleotide sequence ID" value="XM_035827332.1"/>
</dbReference>
<evidence type="ECO:0000313" key="9">
    <source>
        <dbReference type="RefSeq" id="XP_035683225.1"/>
    </source>
</evidence>
<evidence type="ECO:0000256" key="4">
    <source>
        <dbReference type="ARBA" id="ARBA00022840"/>
    </source>
</evidence>
<feature type="domain" description="Protein kinase" evidence="7">
    <location>
        <begin position="91"/>
        <end position="333"/>
    </location>
</feature>
<keyword evidence="2" id="KW-0547">Nucleotide-binding</keyword>
<dbReference type="SMART" id="SM00220">
    <property type="entry name" value="S_TKc"/>
    <property type="match status" value="1"/>
</dbReference>
<dbReference type="OMA" id="CATWTEN"/>
<dbReference type="PANTHER" id="PTHR43289:SF33">
    <property type="entry name" value="SERINE_THREONINE KINASE 31"/>
    <property type="match status" value="1"/>
</dbReference>
<keyword evidence="3 9" id="KW-0418">Kinase</keyword>
<proteinExistence type="predicted"/>
<dbReference type="GO" id="GO:0005524">
    <property type="term" value="F:ATP binding"/>
    <property type="evidence" value="ECO:0007669"/>
    <property type="project" value="UniProtKB-KW"/>
</dbReference>
<reference evidence="8" key="1">
    <citation type="journal article" date="2020" name="Nat. Ecol. Evol.">
        <title>Deeply conserved synteny resolves early events in vertebrate evolution.</title>
        <authorList>
            <person name="Simakov O."/>
            <person name="Marletaz F."/>
            <person name="Yue J.X."/>
            <person name="O'Connell B."/>
            <person name="Jenkins J."/>
            <person name="Brandt A."/>
            <person name="Calef R."/>
            <person name="Tung C.H."/>
            <person name="Huang T.K."/>
            <person name="Schmutz J."/>
            <person name="Satoh N."/>
            <person name="Yu J.K."/>
            <person name="Putnam N.H."/>
            <person name="Green R.E."/>
            <person name="Rokhsar D.S."/>
        </authorList>
    </citation>
    <scope>NUCLEOTIDE SEQUENCE [LARGE SCALE GENOMIC DNA]</scope>
    <source>
        <strain evidence="8">S238N-H82</strain>
    </source>
</reference>
<dbReference type="Pfam" id="PF00069">
    <property type="entry name" value="Pkinase"/>
    <property type="match status" value="1"/>
</dbReference>
<dbReference type="InterPro" id="IPR008271">
    <property type="entry name" value="Ser/Thr_kinase_AS"/>
</dbReference>
<dbReference type="InterPro" id="IPR011009">
    <property type="entry name" value="Kinase-like_dom_sf"/>
</dbReference>
<evidence type="ECO:0000256" key="3">
    <source>
        <dbReference type="ARBA" id="ARBA00022777"/>
    </source>
</evidence>
<feature type="coiled-coil region" evidence="5">
    <location>
        <begin position="21"/>
        <end position="62"/>
    </location>
</feature>
<dbReference type="AlphaFoldDB" id="A0A9J7MY87"/>
<keyword evidence="4" id="KW-0067">ATP-binding</keyword>
<dbReference type="InterPro" id="IPR000719">
    <property type="entry name" value="Prot_kinase_dom"/>
</dbReference>
<dbReference type="PROSITE" id="PS50011">
    <property type="entry name" value="PROTEIN_KINASE_DOM"/>
    <property type="match status" value="1"/>
</dbReference>
<feature type="compositionally biased region" description="Basic residues" evidence="6">
    <location>
        <begin position="10"/>
        <end position="20"/>
    </location>
</feature>
<feature type="region of interest" description="Disordered" evidence="6">
    <location>
        <begin position="1"/>
        <end position="21"/>
    </location>
</feature>
<evidence type="ECO:0000256" key="5">
    <source>
        <dbReference type="SAM" id="Coils"/>
    </source>
</evidence>
<evidence type="ECO:0000256" key="6">
    <source>
        <dbReference type="SAM" id="MobiDB-lite"/>
    </source>
</evidence>
<dbReference type="KEGG" id="bfo:118420500"/>
<organism evidence="8 9">
    <name type="scientific">Branchiostoma floridae</name>
    <name type="common">Florida lancelet</name>
    <name type="synonym">Amphioxus</name>
    <dbReference type="NCBI Taxonomy" id="7739"/>
    <lineage>
        <taxon>Eukaryota</taxon>
        <taxon>Metazoa</taxon>
        <taxon>Chordata</taxon>
        <taxon>Cephalochordata</taxon>
        <taxon>Leptocardii</taxon>
        <taxon>Amphioxiformes</taxon>
        <taxon>Branchiostomatidae</taxon>
        <taxon>Branchiostoma</taxon>
    </lineage>
</organism>
<dbReference type="SUPFAM" id="SSF56112">
    <property type="entry name" value="Protein kinase-like (PK-like)"/>
    <property type="match status" value="1"/>
</dbReference>
<keyword evidence="8" id="KW-1185">Reference proteome</keyword>
<sequence length="333" mass="36884">MAPISEERKAKRKARRRVKRREVAVEREMQLQAELENAQAKLAEKEKELEDSRLAIMLKEREIDNMRFTLAIQPFMPKLPKIDLTDLADPANGQSCLGEGSFGKVYLKRLRSANNSYVAVKEVAPTSAARSGLRMEATLQARVCHKPWFPYVFGVNLDVAAPILVQEFISCKAGSVSAVTLLAALNDQALLLLKTYQFVWILVEVAKGLAYLHAARILHNDLKTDNVMVGRVGKDGIRAKIIDFGSACLLDRPSSFTMSGTMSSHIAPEVARGGKTSCYSDVFSYGKLTEDVEKAVRTGHLQTIITACVHCPLAENRPSMDNVVKMLETACHH</sequence>
<dbReference type="OrthoDB" id="6097776at2759"/>
<name>A0A9J7MY87_BRAFL</name>
<evidence type="ECO:0000313" key="8">
    <source>
        <dbReference type="Proteomes" id="UP000001554"/>
    </source>
</evidence>
<dbReference type="Gene3D" id="1.10.510.10">
    <property type="entry name" value="Transferase(Phosphotransferase) domain 1"/>
    <property type="match status" value="1"/>
</dbReference>
<evidence type="ECO:0000256" key="1">
    <source>
        <dbReference type="ARBA" id="ARBA00022679"/>
    </source>
</evidence>
<keyword evidence="1" id="KW-0808">Transferase</keyword>
<dbReference type="PANTHER" id="PTHR43289">
    <property type="entry name" value="MITOGEN-ACTIVATED PROTEIN KINASE KINASE KINASE 20-RELATED"/>
    <property type="match status" value="1"/>
</dbReference>
<keyword evidence="5" id="KW-0175">Coiled coil</keyword>
<protein>
    <submittedName>
        <fullName evidence="9">Probable serine/threonine-protein kinase At1g01540</fullName>
    </submittedName>
</protein>
<dbReference type="Proteomes" id="UP000001554">
    <property type="component" value="Chromosome 8"/>
</dbReference>
<evidence type="ECO:0000259" key="7">
    <source>
        <dbReference type="PROSITE" id="PS50011"/>
    </source>
</evidence>
<gene>
    <name evidence="9" type="primary">LOC118420500</name>
</gene>
<dbReference type="GeneID" id="118420500"/>
<accession>A0A9J7MY87</accession>
<dbReference type="PROSITE" id="PS00108">
    <property type="entry name" value="PROTEIN_KINASE_ST"/>
    <property type="match status" value="1"/>
</dbReference>
<reference evidence="9" key="2">
    <citation type="submission" date="2025-08" db="UniProtKB">
        <authorList>
            <consortium name="RefSeq"/>
        </authorList>
    </citation>
    <scope>IDENTIFICATION</scope>
    <source>
        <strain evidence="9">S238N-H82</strain>
        <tissue evidence="9">Testes</tissue>
    </source>
</reference>